<organism evidence="6 7">
    <name type="scientific">Gilliamella intestini</name>
    <dbReference type="NCBI Taxonomy" id="1798183"/>
    <lineage>
        <taxon>Bacteria</taxon>
        <taxon>Pseudomonadati</taxon>
        <taxon>Pseudomonadota</taxon>
        <taxon>Gammaproteobacteria</taxon>
        <taxon>Orbales</taxon>
        <taxon>Orbaceae</taxon>
        <taxon>Gilliamella</taxon>
    </lineage>
</organism>
<keyword evidence="7" id="KW-1185">Reference proteome</keyword>
<dbReference type="CDD" id="cd09020">
    <property type="entry name" value="D-hex-6-P-epi_like"/>
    <property type="match status" value="1"/>
</dbReference>
<dbReference type="Proteomes" id="UP000199698">
    <property type="component" value="Unassembled WGS sequence"/>
</dbReference>
<feature type="active site" evidence="5">
    <location>
        <position position="265"/>
    </location>
</feature>
<proteinExistence type="inferred from homology"/>
<dbReference type="PIRSF" id="PIRSF016020">
    <property type="entry name" value="PHexose_mutarotase"/>
    <property type="match status" value="1"/>
</dbReference>
<comment type="similarity">
    <text evidence="2 4">Belongs to the glucose-6-phosphate 1-epimerase family.</text>
</comment>
<name>A0A1C4C014_9GAMM</name>
<evidence type="ECO:0000256" key="5">
    <source>
        <dbReference type="PIRSR" id="PIRSR016020-1"/>
    </source>
</evidence>
<dbReference type="EC" id="5.1.3.15" evidence="4"/>
<dbReference type="Pfam" id="PF01263">
    <property type="entry name" value="Aldose_epim"/>
    <property type="match status" value="1"/>
</dbReference>
<comment type="catalytic activity">
    <reaction evidence="1">
        <text>alpha-D-glucose 6-phosphate = beta-D-glucose 6-phosphate</text>
        <dbReference type="Rhea" id="RHEA:16249"/>
        <dbReference type="ChEBI" id="CHEBI:58225"/>
        <dbReference type="ChEBI" id="CHEBI:58247"/>
        <dbReference type="EC" id="5.1.3.15"/>
    </reaction>
</comment>
<dbReference type="GO" id="GO:0030246">
    <property type="term" value="F:carbohydrate binding"/>
    <property type="evidence" value="ECO:0007669"/>
    <property type="project" value="UniProtKB-UniRule"/>
</dbReference>
<dbReference type="PANTHER" id="PTHR11122:SF13">
    <property type="entry name" value="GLUCOSE-6-PHOSPHATE 1-EPIMERASE"/>
    <property type="match status" value="1"/>
</dbReference>
<evidence type="ECO:0000313" key="6">
    <source>
        <dbReference type="EMBL" id="SCC12461.1"/>
    </source>
</evidence>
<evidence type="ECO:0000256" key="4">
    <source>
        <dbReference type="PIRNR" id="PIRNR016020"/>
    </source>
</evidence>
<accession>A0A1C4C014</accession>
<dbReference type="SUPFAM" id="SSF74650">
    <property type="entry name" value="Galactose mutarotase-like"/>
    <property type="match status" value="1"/>
</dbReference>
<keyword evidence="3 4" id="KW-0413">Isomerase</keyword>
<evidence type="ECO:0000313" key="7">
    <source>
        <dbReference type="Proteomes" id="UP000199698"/>
    </source>
</evidence>
<dbReference type="PANTHER" id="PTHR11122">
    <property type="entry name" value="APOSPORY-ASSOCIATED PROTEIN C-RELATED"/>
    <property type="match status" value="1"/>
</dbReference>
<dbReference type="GO" id="GO:0005737">
    <property type="term" value="C:cytoplasm"/>
    <property type="evidence" value="ECO:0007669"/>
    <property type="project" value="TreeGrafter"/>
</dbReference>
<protein>
    <recommendedName>
        <fullName evidence="4">Putative glucose-6-phosphate 1-epimerase</fullName>
        <ecNumber evidence="4">5.1.3.15</ecNumber>
    </recommendedName>
</protein>
<dbReference type="EMBL" id="FMBA01000027">
    <property type="protein sequence ID" value="SCC12461.1"/>
    <property type="molecule type" value="Genomic_DNA"/>
</dbReference>
<feature type="active site" evidence="5">
    <location>
        <position position="165"/>
    </location>
</feature>
<dbReference type="AlphaFoldDB" id="A0A1C4C014"/>
<dbReference type="Gene3D" id="2.70.98.10">
    <property type="match status" value="1"/>
</dbReference>
<dbReference type="GO" id="GO:0005975">
    <property type="term" value="P:carbohydrate metabolic process"/>
    <property type="evidence" value="ECO:0007669"/>
    <property type="project" value="InterPro"/>
</dbReference>
<gene>
    <name evidence="6" type="ORF">GA0061080_102719</name>
</gene>
<dbReference type="InterPro" id="IPR008183">
    <property type="entry name" value="Aldose_1/G6P_1-epimerase"/>
</dbReference>
<dbReference type="OrthoDB" id="9790727at2"/>
<evidence type="ECO:0000256" key="1">
    <source>
        <dbReference type="ARBA" id="ARBA00001096"/>
    </source>
</evidence>
<reference evidence="7" key="1">
    <citation type="submission" date="2016-08" db="EMBL/GenBank/DDBJ databases">
        <authorList>
            <person name="Varghese N."/>
            <person name="Submissions Spin"/>
        </authorList>
    </citation>
    <scope>NUCLEOTIDE SEQUENCE [LARGE SCALE GENOMIC DNA]</scope>
    <source>
        <strain evidence="7">R-53144</strain>
    </source>
</reference>
<dbReference type="InterPro" id="IPR025532">
    <property type="entry name" value="G6P_1-epimerase"/>
</dbReference>
<dbReference type="GO" id="GO:0047938">
    <property type="term" value="F:glucose-6-phosphate 1-epimerase activity"/>
    <property type="evidence" value="ECO:0007669"/>
    <property type="project" value="UniProtKB-UniRule"/>
</dbReference>
<dbReference type="InterPro" id="IPR014718">
    <property type="entry name" value="GH-type_carb-bd"/>
</dbReference>
<sequence>MSIYKEILESSLSGVSLSSSIKQSIYGELPILVINHKTCCAAVALQGAHLLFWQPSTEQTPVVWLSNKTNFKKAVAIRGGVPVCWPWFGQLGNPSHGFARIVEWKLDSCEEDENGVDLVLSLTNNQQTESYCNKPFSVSLNLHLGKTCEVSLSCSADFDVTSALHTYFGVDNIDSVIVKGLGEVYQERLADENKPATVGELTFNQEVDRIYTNANNQITVTDGTRTIQLTNTNVSDVVTWNPWINKAKSMADFGDDEYKSMVCVEAGCITKPLKLSPNKKSTYGFKIELI</sequence>
<dbReference type="STRING" id="1798183.GA0061080_102719"/>
<dbReference type="InterPro" id="IPR011013">
    <property type="entry name" value="Gal_mutarotase_sf_dom"/>
</dbReference>
<evidence type="ECO:0000256" key="3">
    <source>
        <dbReference type="ARBA" id="ARBA00023235"/>
    </source>
</evidence>
<dbReference type="RefSeq" id="WP_091123862.1">
    <property type="nucleotide sequence ID" value="NZ_FMBA01000027.1"/>
</dbReference>
<evidence type="ECO:0000256" key="2">
    <source>
        <dbReference type="ARBA" id="ARBA00005866"/>
    </source>
</evidence>